<accession>A0A6G7GQ90</accession>
<name>A0A6G7GQ90_KUEST</name>
<proteinExistence type="predicted"/>
<dbReference type="AlphaFoldDB" id="A0A6G7GQ90"/>
<dbReference type="EMBL" id="CP049055">
    <property type="protein sequence ID" value="QII11601.1"/>
    <property type="molecule type" value="Genomic_DNA"/>
</dbReference>
<dbReference type="Proteomes" id="UP000501926">
    <property type="component" value="Chromosome"/>
</dbReference>
<evidence type="ECO:0000313" key="1">
    <source>
        <dbReference type="EMBL" id="QII11601.1"/>
    </source>
</evidence>
<reference evidence="1 2" key="1">
    <citation type="submission" date="2020-02" db="EMBL/GenBank/DDBJ databases">
        <title>Newly sequenced genome of strain CSTR1 showed variability in Candidatus Kuenenia stuttgartiensis genomes.</title>
        <authorList>
            <person name="Ding C."/>
            <person name="Adrian L."/>
        </authorList>
    </citation>
    <scope>NUCLEOTIDE SEQUENCE [LARGE SCALE GENOMIC DNA]</scope>
    <source>
        <strain evidence="1 2">CSTR1</strain>
    </source>
</reference>
<gene>
    <name evidence="1" type="ORF">KsCSTR_22210</name>
</gene>
<organism evidence="1 2">
    <name type="scientific">Kuenenia stuttgartiensis</name>
    <dbReference type="NCBI Taxonomy" id="174633"/>
    <lineage>
        <taxon>Bacteria</taxon>
        <taxon>Pseudomonadati</taxon>
        <taxon>Planctomycetota</taxon>
        <taxon>Candidatus Brocadiia</taxon>
        <taxon>Candidatus Brocadiales</taxon>
        <taxon>Candidatus Brocadiaceae</taxon>
        <taxon>Candidatus Kuenenia</taxon>
    </lineage>
</organism>
<protein>
    <submittedName>
        <fullName evidence="1">Uncharacterized protein</fullName>
    </submittedName>
</protein>
<sequence length="119" mass="13654">MHSRFFAKKQSVGVNSNVETGFKPVFYQEHFRFFVTVCVIGAKQRCKGCGKPVPRWRGIKGVELSAEEIWAVYNMNSHKFFFSFLRSAGMHVTKQDKIVHLTSLRSVGKRVKFVLIIKG</sequence>
<evidence type="ECO:0000313" key="2">
    <source>
        <dbReference type="Proteomes" id="UP000501926"/>
    </source>
</evidence>